<organism evidence="1 2">
    <name type="scientific">Caldanaerobius fijiensis DSM 17918</name>
    <dbReference type="NCBI Taxonomy" id="1121256"/>
    <lineage>
        <taxon>Bacteria</taxon>
        <taxon>Bacillati</taxon>
        <taxon>Bacillota</taxon>
        <taxon>Clostridia</taxon>
        <taxon>Thermoanaerobacterales</taxon>
        <taxon>Thermoanaerobacteraceae</taxon>
        <taxon>Caldanaerobius</taxon>
    </lineage>
</organism>
<dbReference type="EMBL" id="FQVH01000014">
    <property type="protein sequence ID" value="SHF18679.1"/>
    <property type="molecule type" value="Genomic_DNA"/>
</dbReference>
<dbReference type="RefSeq" id="WP_073343350.1">
    <property type="nucleotide sequence ID" value="NZ_FQVH01000014.1"/>
</dbReference>
<dbReference type="Proteomes" id="UP000184088">
    <property type="component" value="Unassembled WGS sequence"/>
</dbReference>
<evidence type="ECO:0000313" key="1">
    <source>
        <dbReference type="EMBL" id="SHF18679.1"/>
    </source>
</evidence>
<proteinExistence type="predicted"/>
<reference evidence="1 2" key="1">
    <citation type="submission" date="2016-11" db="EMBL/GenBank/DDBJ databases">
        <authorList>
            <person name="Jaros S."/>
            <person name="Januszkiewicz K."/>
            <person name="Wedrychowicz H."/>
        </authorList>
    </citation>
    <scope>NUCLEOTIDE SEQUENCE [LARGE SCALE GENOMIC DNA]</scope>
    <source>
        <strain evidence="1 2">DSM 17918</strain>
    </source>
</reference>
<evidence type="ECO:0000313" key="2">
    <source>
        <dbReference type="Proteomes" id="UP000184088"/>
    </source>
</evidence>
<gene>
    <name evidence="1" type="ORF">SAMN02746089_01437</name>
</gene>
<sequence length="103" mass="12128">MISTGLFQLRAIKRREYIDRDIIACIRNDHLQVFTSPVENSCECAVVDIIKGVFSETFLVKCGKWMFQVELPKEKSQELKNLKNRTFYLHFPFDKIILLSKED</sequence>
<keyword evidence="2" id="KW-1185">Reference proteome</keyword>
<accession>A0A1M4ZKU5</accession>
<protein>
    <recommendedName>
        <fullName evidence="3">TOBE domain-containing protein</fullName>
    </recommendedName>
</protein>
<dbReference type="AlphaFoldDB" id="A0A1M4ZKU5"/>
<name>A0A1M4ZKU5_9THEO</name>
<dbReference type="STRING" id="1121256.SAMN02746089_01437"/>
<evidence type="ECO:0008006" key="3">
    <source>
        <dbReference type="Google" id="ProtNLM"/>
    </source>
</evidence>